<reference evidence="2" key="1">
    <citation type="submission" date="2013-04" db="EMBL/GenBank/DDBJ databases">
        <title>The genome sequencing project of 58 acetic acid bacteria.</title>
        <authorList>
            <person name="Okamoto-Kainuma A."/>
            <person name="Ishikawa M."/>
            <person name="Umino S."/>
            <person name="Koizumi Y."/>
            <person name="Shiwa Y."/>
            <person name="Yoshikawa H."/>
            <person name="Matsutani M."/>
            <person name="Matsushita K."/>
        </authorList>
    </citation>
    <scope>NUCLEOTIDE SEQUENCE</scope>
    <source>
        <strain evidence="2">NRIC 0535</strain>
    </source>
</reference>
<comment type="caution">
    <text evidence="2">The sequence shown here is derived from an EMBL/GenBank/DDBJ whole genome shotgun (WGS) entry which is preliminary data.</text>
</comment>
<dbReference type="Gene3D" id="3.30.1460.30">
    <property type="entry name" value="YgaC/TfoX-N like chaperone"/>
    <property type="match status" value="1"/>
</dbReference>
<protein>
    <recommendedName>
        <fullName evidence="1">TfoX N-terminal domain-containing protein</fullName>
    </recommendedName>
</protein>
<organism evidence="2 3">
    <name type="scientific">Asaia krungthepensis NRIC 0535</name>
    <dbReference type="NCBI Taxonomy" id="1307925"/>
    <lineage>
        <taxon>Bacteria</taxon>
        <taxon>Pseudomonadati</taxon>
        <taxon>Pseudomonadota</taxon>
        <taxon>Alphaproteobacteria</taxon>
        <taxon>Acetobacterales</taxon>
        <taxon>Acetobacteraceae</taxon>
        <taxon>Asaia</taxon>
    </lineage>
</organism>
<dbReference type="InterPro" id="IPR007076">
    <property type="entry name" value="TfoX_N"/>
</dbReference>
<proteinExistence type="predicted"/>
<evidence type="ECO:0000313" key="2">
    <source>
        <dbReference type="EMBL" id="GBQ85981.1"/>
    </source>
</evidence>
<name>A0ABQ0Q0B1_9PROT</name>
<evidence type="ECO:0000313" key="3">
    <source>
        <dbReference type="Proteomes" id="UP001062776"/>
    </source>
</evidence>
<dbReference type="SUPFAM" id="SSF159894">
    <property type="entry name" value="YgaC/TfoX-N like"/>
    <property type="match status" value="1"/>
</dbReference>
<gene>
    <name evidence="2" type="ORF">AA0535_0909</name>
</gene>
<feature type="domain" description="TfoX N-terminal" evidence="1">
    <location>
        <begin position="23"/>
        <end position="106"/>
    </location>
</feature>
<sequence length="114" mass="12481">MADYDPADLQKILMIPELTALDLSFRPMFGGIMGYAGGRVFASLSNIGLALKMNGKDREALLALPGAQALRYEPQAAPSKTYVVIPEALHTCPAELRLWVERSIAALPDKKPRR</sequence>
<dbReference type="RefSeq" id="WP_264814693.1">
    <property type="nucleotide sequence ID" value="NZ_BAPV01000004.1"/>
</dbReference>
<accession>A0ABQ0Q0B1</accession>
<evidence type="ECO:0000259" key="1">
    <source>
        <dbReference type="Pfam" id="PF04993"/>
    </source>
</evidence>
<dbReference type="Proteomes" id="UP001062776">
    <property type="component" value="Unassembled WGS sequence"/>
</dbReference>
<dbReference type="Pfam" id="PF04993">
    <property type="entry name" value="TfoX_N"/>
    <property type="match status" value="1"/>
</dbReference>
<keyword evidence="3" id="KW-1185">Reference proteome</keyword>
<dbReference type="EMBL" id="BAPV01000004">
    <property type="protein sequence ID" value="GBQ85981.1"/>
    <property type="molecule type" value="Genomic_DNA"/>
</dbReference>